<name>C9RHS1_METVM</name>
<dbReference type="GeneID" id="71811452"/>
<proteinExistence type="predicted"/>
<evidence type="ECO:0000313" key="2">
    <source>
        <dbReference type="EMBL" id="ACX73123.1"/>
    </source>
</evidence>
<dbReference type="HOGENOM" id="CLU_3362581_0_0_2"/>
<dbReference type="KEGG" id="mvu:Metvu_1269"/>
<dbReference type="Proteomes" id="UP000002063">
    <property type="component" value="Chromosome"/>
</dbReference>
<accession>C9RHS1</accession>
<evidence type="ECO:0000259" key="1">
    <source>
        <dbReference type="Pfam" id="PF01022"/>
    </source>
</evidence>
<dbReference type="Pfam" id="PF01022">
    <property type="entry name" value="HTH_5"/>
    <property type="match status" value="1"/>
</dbReference>
<sequence>MFSKTKIEILKKLNERNYTTSELSKILGKSKINDK</sequence>
<evidence type="ECO:0000313" key="3">
    <source>
        <dbReference type="Proteomes" id="UP000002063"/>
    </source>
</evidence>
<dbReference type="eggNOG" id="arCOG01680">
    <property type="taxonomic scope" value="Archaea"/>
</dbReference>
<organism evidence="2 3">
    <name type="scientific">Methanocaldococcus vulcanius (strain ATCC 700851 / DSM 12094 / M7)</name>
    <name type="common">Methanococcus vulcanius</name>
    <dbReference type="NCBI Taxonomy" id="579137"/>
    <lineage>
        <taxon>Archaea</taxon>
        <taxon>Methanobacteriati</taxon>
        <taxon>Methanobacteriota</taxon>
        <taxon>Methanomada group</taxon>
        <taxon>Methanococci</taxon>
        <taxon>Methanococcales</taxon>
        <taxon>Methanocaldococcaceae</taxon>
        <taxon>Methanocaldococcus</taxon>
    </lineage>
</organism>
<dbReference type="AlphaFoldDB" id="C9RHS1"/>
<protein>
    <submittedName>
        <fullName evidence="2">ArsR family transcriptional regulator</fullName>
    </submittedName>
</protein>
<dbReference type="EMBL" id="CP001787">
    <property type="protein sequence ID" value="ACX73123.1"/>
    <property type="molecule type" value="Genomic_DNA"/>
</dbReference>
<keyword evidence="3" id="KW-1185">Reference proteome</keyword>
<dbReference type="GO" id="GO:0003700">
    <property type="term" value="F:DNA-binding transcription factor activity"/>
    <property type="evidence" value="ECO:0007669"/>
    <property type="project" value="InterPro"/>
</dbReference>
<dbReference type="InterPro" id="IPR001845">
    <property type="entry name" value="HTH_ArsR_DNA-bd_dom"/>
</dbReference>
<dbReference type="RefSeq" id="WP_015733343.1">
    <property type="nucleotide sequence ID" value="NC_013407.1"/>
</dbReference>
<reference evidence="2" key="1">
    <citation type="submission" date="2009-10" db="EMBL/GenBank/DDBJ databases">
        <title>Complete sequence of chromosome of Methanocaldococcus vulcanius M7.</title>
        <authorList>
            <consortium name="US DOE Joint Genome Institute"/>
            <person name="Lucas S."/>
            <person name="Copeland A."/>
            <person name="Lapidus A."/>
            <person name="Glavina del Rio T."/>
            <person name="Dalin E."/>
            <person name="Tice H."/>
            <person name="Bruce D."/>
            <person name="Goodwin L."/>
            <person name="Pitluck S."/>
            <person name="Lcollab F.I."/>
            <person name="Brettin T."/>
            <person name="Detter J.C."/>
            <person name="Han C."/>
            <person name="Tapia R."/>
            <person name="Kuske C.R."/>
            <person name="Schmutz J."/>
            <person name="Larimer F."/>
            <person name="Land M."/>
            <person name="Hauser L."/>
            <person name="Kyrpides N."/>
            <person name="Ovchinikova G."/>
            <person name="Sieprawska-Lupa M."/>
            <person name="Whitman W.B."/>
            <person name="Woyke T."/>
        </authorList>
    </citation>
    <scope>NUCLEOTIDE SEQUENCE [LARGE SCALE GENOMIC DNA]</scope>
    <source>
        <strain evidence="2">M7</strain>
    </source>
</reference>
<gene>
    <name evidence="2" type="ordered locus">Metvu_1269</name>
</gene>
<feature type="domain" description="HTH arsR-type" evidence="1">
    <location>
        <begin position="3"/>
        <end position="31"/>
    </location>
</feature>